<name>A0A2A2KLU3_9BILA</name>
<dbReference type="STRING" id="2018661.A0A2A2KLU3"/>
<evidence type="ECO:0000256" key="4">
    <source>
        <dbReference type="ARBA" id="ARBA00023125"/>
    </source>
</evidence>
<dbReference type="InterPro" id="IPR009057">
    <property type="entry name" value="Homeodomain-like_sf"/>
</dbReference>
<dbReference type="SMART" id="SM00389">
    <property type="entry name" value="HOX"/>
    <property type="match status" value="1"/>
</dbReference>
<dbReference type="PANTHER" id="PTHR45882">
    <property type="entry name" value="PITUITARY HOMEOBOX HOMOLOG PTX1"/>
    <property type="match status" value="1"/>
</dbReference>
<feature type="region of interest" description="Disordered" evidence="9">
    <location>
        <begin position="107"/>
        <end position="138"/>
    </location>
</feature>
<proteinExistence type="inferred from homology"/>
<keyword evidence="4 7" id="KW-0238">DNA-binding</keyword>
<reference evidence="11 12" key="1">
    <citation type="journal article" date="2017" name="Curr. Biol.">
        <title>Genome architecture and evolution of a unichromosomal asexual nematode.</title>
        <authorList>
            <person name="Fradin H."/>
            <person name="Zegar C."/>
            <person name="Gutwein M."/>
            <person name="Lucas J."/>
            <person name="Kovtun M."/>
            <person name="Corcoran D."/>
            <person name="Baugh L.R."/>
            <person name="Kiontke K."/>
            <person name="Gunsalus K."/>
            <person name="Fitch D.H."/>
            <person name="Piano F."/>
        </authorList>
    </citation>
    <scope>NUCLEOTIDE SEQUENCE [LARGE SCALE GENOMIC DNA]</scope>
    <source>
        <strain evidence="11">PF1309</strain>
    </source>
</reference>
<accession>A0A2A2KLU3</accession>
<dbReference type="PANTHER" id="PTHR45882:SF3">
    <property type="entry name" value="PITUITARY HOMEOBOX HOMOLOG PTX1"/>
    <property type="match status" value="1"/>
</dbReference>
<evidence type="ECO:0000256" key="9">
    <source>
        <dbReference type="SAM" id="MobiDB-lite"/>
    </source>
</evidence>
<dbReference type="CDD" id="cd00086">
    <property type="entry name" value="homeodomain"/>
    <property type="match status" value="1"/>
</dbReference>
<dbReference type="PROSITE" id="PS00027">
    <property type="entry name" value="HOMEOBOX_1"/>
    <property type="match status" value="1"/>
</dbReference>
<dbReference type="SUPFAM" id="SSF46689">
    <property type="entry name" value="Homeodomain-like"/>
    <property type="match status" value="1"/>
</dbReference>
<dbReference type="Pfam" id="PF00046">
    <property type="entry name" value="Homeodomain"/>
    <property type="match status" value="1"/>
</dbReference>
<dbReference type="Gene3D" id="1.10.10.60">
    <property type="entry name" value="Homeodomain-like"/>
    <property type="match status" value="1"/>
</dbReference>
<dbReference type="GO" id="GO:0000981">
    <property type="term" value="F:DNA-binding transcription factor activity, RNA polymerase II-specific"/>
    <property type="evidence" value="ECO:0007669"/>
    <property type="project" value="InterPro"/>
</dbReference>
<feature type="region of interest" description="Disordered" evidence="9">
    <location>
        <begin position="1"/>
        <end position="23"/>
    </location>
</feature>
<evidence type="ECO:0000256" key="2">
    <source>
        <dbReference type="ARBA" id="ARBA00006503"/>
    </source>
</evidence>
<dbReference type="GO" id="GO:0030182">
    <property type="term" value="P:neuron differentiation"/>
    <property type="evidence" value="ECO:0007669"/>
    <property type="project" value="UniProtKB-ARBA"/>
</dbReference>
<protein>
    <recommendedName>
        <fullName evidence="10">Homeobox domain-containing protein</fullName>
    </recommendedName>
</protein>
<dbReference type="GO" id="GO:0000978">
    <property type="term" value="F:RNA polymerase II cis-regulatory region sequence-specific DNA binding"/>
    <property type="evidence" value="ECO:0007669"/>
    <property type="project" value="TreeGrafter"/>
</dbReference>
<evidence type="ECO:0000259" key="10">
    <source>
        <dbReference type="PROSITE" id="PS50071"/>
    </source>
</evidence>
<feature type="DNA-binding region" description="Homeobox" evidence="7">
    <location>
        <begin position="130"/>
        <end position="189"/>
    </location>
</feature>
<evidence type="ECO:0000256" key="1">
    <source>
        <dbReference type="ARBA" id="ARBA00004123"/>
    </source>
</evidence>
<keyword evidence="5 7" id="KW-0371">Homeobox</keyword>
<evidence type="ECO:0000256" key="7">
    <source>
        <dbReference type="PROSITE-ProRule" id="PRU00108"/>
    </source>
</evidence>
<comment type="similarity">
    <text evidence="2">Belongs to the paired homeobox family. Bicoid subfamily.</text>
</comment>
<evidence type="ECO:0000256" key="8">
    <source>
        <dbReference type="RuleBase" id="RU000682"/>
    </source>
</evidence>
<evidence type="ECO:0000256" key="5">
    <source>
        <dbReference type="ARBA" id="ARBA00023155"/>
    </source>
</evidence>
<dbReference type="InterPro" id="IPR017970">
    <property type="entry name" value="Homeobox_CS"/>
</dbReference>
<evidence type="ECO:0000256" key="3">
    <source>
        <dbReference type="ARBA" id="ARBA00022473"/>
    </source>
</evidence>
<dbReference type="GO" id="GO:0009653">
    <property type="term" value="P:anatomical structure morphogenesis"/>
    <property type="evidence" value="ECO:0007669"/>
    <property type="project" value="TreeGrafter"/>
</dbReference>
<dbReference type="PROSITE" id="PS50071">
    <property type="entry name" value="HOMEOBOX_2"/>
    <property type="match status" value="1"/>
</dbReference>
<dbReference type="OrthoDB" id="6159439at2759"/>
<dbReference type="FunFam" id="1.10.10.60:FF:000679">
    <property type="entry name" value="Homeobox protein aristaless"/>
    <property type="match status" value="1"/>
</dbReference>
<dbReference type="Proteomes" id="UP000218231">
    <property type="component" value="Unassembled WGS sequence"/>
</dbReference>
<dbReference type="InterPro" id="IPR001356">
    <property type="entry name" value="HD"/>
</dbReference>
<comment type="subcellular location">
    <subcellularLocation>
        <location evidence="1 7 8">Nucleus</location>
    </subcellularLocation>
</comment>
<keyword evidence="12" id="KW-1185">Reference proteome</keyword>
<feature type="domain" description="Homeobox" evidence="10">
    <location>
        <begin position="128"/>
        <end position="188"/>
    </location>
</feature>
<dbReference type="EMBL" id="LIAE01008246">
    <property type="protein sequence ID" value="PAV74976.1"/>
    <property type="molecule type" value="Genomic_DNA"/>
</dbReference>
<organism evidence="11 12">
    <name type="scientific">Diploscapter pachys</name>
    <dbReference type="NCBI Taxonomy" id="2018661"/>
    <lineage>
        <taxon>Eukaryota</taxon>
        <taxon>Metazoa</taxon>
        <taxon>Ecdysozoa</taxon>
        <taxon>Nematoda</taxon>
        <taxon>Chromadorea</taxon>
        <taxon>Rhabditida</taxon>
        <taxon>Rhabditina</taxon>
        <taxon>Rhabditomorpha</taxon>
        <taxon>Rhabditoidea</taxon>
        <taxon>Rhabditidae</taxon>
        <taxon>Diploscapter</taxon>
    </lineage>
</organism>
<evidence type="ECO:0000313" key="12">
    <source>
        <dbReference type="Proteomes" id="UP000218231"/>
    </source>
</evidence>
<comment type="caution">
    <text evidence="11">The sequence shown here is derived from an EMBL/GenBank/DDBJ whole genome shotgun (WGS) entry which is preliminary data.</text>
</comment>
<dbReference type="GO" id="GO:0005634">
    <property type="term" value="C:nucleus"/>
    <property type="evidence" value="ECO:0007669"/>
    <property type="project" value="UniProtKB-SubCell"/>
</dbReference>
<dbReference type="AlphaFoldDB" id="A0A2A2KLU3"/>
<keyword evidence="6 7" id="KW-0539">Nucleus</keyword>
<keyword evidence="3" id="KW-0217">Developmental protein</keyword>
<feature type="region of interest" description="Disordered" evidence="9">
    <location>
        <begin position="294"/>
        <end position="314"/>
    </location>
</feature>
<sequence length="343" mass="36566">MDSSSISTGIGSGTGSSASAPVPVPVAHSAATSYGSSSFPSHLVCAAVSALDSTIFPSPHQFSFDQSSFPPLASLRQCSSPTYSLPAIQPTTNLAKIAKVVTVEIGDPEETPTPSSPAAAQNGGGKASKPRRQRTHFTSQQLTELENYFARNRYPDMATREEIAMWISLTEPRVRVWFKNRRAKWRKRERSYTEKALIGSQMGTVTPLNCTGLSLSHTSTLPSAFSQSLIAPQVDETSAFYGYNGGWQHSSYVPRAQPTGINWAMKNQFAALPTVTPASSFTATRLASPTTLQPLHSASSSCLPTKSETTSPYSTGDKLLDSLSSSLSGISACYSSCTYSGPL</sequence>
<evidence type="ECO:0000313" key="11">
    <source>
        <dbReference type="EMBL" id="PAV74976.1"/>
    </source>
</evidence>
<evidence type="ECO:0000256" key="6">
    <source>
        <dbReference type="ARBA" id="ARBA00023242"/>
    </source>
</evidence>
<gene>
    <name evidence="11" type="ORF">WR25_10184</name>
</gene>